<feature type="domain" description="Alanine racemase N-terminal" evidence="6">
    <location>
        <begin position="22"/>
        <end position="224"/>
    </location>
</feature>
<gene>
    <name evidence="7" type="ORF">BG258_04045</name>
</gene>
<dbReference type="NCBIfam" id="TIGR00044">
    <property type="entry name" value="YggS family pyridoxal phosphate-dependent enzyme"/>
    <property type="match status" value="1"/>
</dbReference>
<protein>
    <recommendedName>
        <fullName evidence="2">Pyridoxal phosphate homeostasis protein</fullName>
        <shortName evidence="2">PLP homeostasis protein</shortName>
    </recommendedName>
</protein>
<evidence type="ECO:0000256" key="2">
    <source>
        <dbReference type="HAMAP-Rule" id="MF_02087"/>
    </source>
</evidence>
<evidence type="ECO:0000256" key="4">
    <source>
        <dbReference type="RuleBase" id="RU004514"/>
    </source>
</evidence>
<evidence type="ECO:0000313" key="8">
    <source>
        <dbReference type="Proteomes" id="UP000094784"/>
    </source>
</evidence>
<accession>A0A1E4RAY3</accession>
<dbReference type="InterPro" id="IPR029066">
    <property type="entry name" value="PLP-binding_barrel"/>
</dbReference>
<dbReference type="SUPFAM" id="SSF51419">
    <property type="entry name" value="PLP-binding barrel"/>
    <property type="match status" value="1"/>
</dbReference>
<evidence type="ECO:0000256" key="3">
    <source>
        <dbReference type="PIRSR" id="PIRSR004848-1"/>
    </source>
</evidence>
<sequence length="234" mass="26065">MTKILANLNKLNDLIAAAETRVNREANNVQIIAVTKEVSVERTQEAIEAGLTHLGENRPEGLNRKISSIQAHVNWHYIGSLQTRKVKQVINSIDYLHSLDRLSLAEEIEKRAVKPVKCFIQVNVSGEESKHGLSMEEVLPFVESLKSFTKVQVVGLMTMAPNTEDEALIRSVFKQLKQCQQQIAEQGFAHAPCTELSMGMSNDFEIAVEEGATFVRVGTALVGNERGEQDEHEK</sequence>
<comment type="cofactor">
    <cofactor evidence="3">
        <name>pyridoxal 5'-phosphate</name>
        <dbReference type="ChEBI" id="CHEBI:597326"/>
    </cofactor>
</comment>
<comment type="function">
    <text evidence="2">Pyridoxal 5'-phosphate (PLP)-binding protein, which is involved in PLP homeostasis.</text>
</comment>
<dbReference type="PANTHER" id="PTHR10146">
    <property type="entry name" value="PROLINE SYNTHETASE CO-TRANSCRIBED BACTERIAL HOMOLOG PROTEIN"/>
    <property type="match status" value="1"/>
</dbReference>
<comment type="caution">
    <text evidence="7">The sequence shown here is derived from an EMBL/GenBank/DDBJ whole genome shotgun (WGS) entry which is preliminary data.</text>
</comment>
<evidence type="ECO:0000313" key="7">
    <source>
        <dbReference type="EMBL" id="ODV57623.1"/>
    </source>
</evidence>
<dbReference type="EMBL" id="MECQ01000001">
    <property type="protein sequence ID" value="ODV57623.1"/>
    <property type="molecule type" value="Genomic_DNA"/>
</dbReference>
<dbReference type="Pfam" id="PF01168">
    <property type="entry name" value="Ala_racemase_N"/>
    <property type="match status" value="1"/>
</dbReference>
<proteinExistence type="inferred from homology"/>
<feature type="modified residue" description="N6-(pyridoxal phosphate)lysine" evidence="2 3">
    <location>
        <position position="36"/>
    </location>
</feature>
<feature type="coiled-coil region" evidence="5">
    <location>
        <begin position="1"/>
        <end position="28"/>
    </location>
</feature>
<dbReference type="InterPro" id="IPR011078">
    <property type="entry name" value="PyrdxlP_homeostasis"/>
</dbReference>
<comment type="similarity">
    <text evidence="2 4">Belongs to the pyridoxal phosphate-binding protein YggS/PROSC family.</text>
</comment>
<evidence type="ECO:0000256" key="5">
    <source>
        <dbReference type="SAM" id="Coils"/>
    </source>
</evidence>
<reference evidence="7 8" key="1">
    <citation type="submission" date="2016-09" db="EMBL/GenBank/DDBJ databases">
        <title>Draft genome sequence of the soil isolate, Lysinibacillus fusiformis M5, a potential hypoxanthine producer.</title>
        <authorList>
            <person name="Gallegos-Monterrosa R."/>
            <person name="Maroti G."/>
            <person name="Balint B."/>
            <person name="Kovacs A.T."/>
        </authorList>
    </citation>
    <scope>NUCLEOTIDE SEQUENCE [LARGE SCALE GENOMIC DNA]</scope>
    <source>
        <strain evidence="7 8">M5</strain>
    </source>
</reference>
<dbReference type="InterPro" id="IPR001608">
    <property type="entry name" value="Ala_racemase_N"/>
</dbReference>
<evidence type="ECO:0000256" key="1">
    <source>
        <dbReference type="ARBA" id="ARBA00022898"/>
    </source>
</evidence>
<dbReference type="Gene3D" id="3.20.20.10">
    <property type="entry name" value="Alanine racemase"/>
    <property type="match status" value="1"/>
</dbReference>
<dbReference type="RefSeq" id="WP_069483255.1">
    <property type="nucleotide sequence ID" value="NZ_CP130331.1"/>
</dbReference>
<keyword evidence="1 2" id="KW-0663">Pyridoxal phosphate</keyword>
<dbReference type="PIRSF" id="PIRSF004848">
    <property type="entry name" value="YBL036c_PLPDEIII"/>
    <property type="match status" value="1"/>
</dbReference>
<dbReference type="PANTHER" id="PTHR10146:SF14">
    <property type="entry name" value="PYRIDOXAL PHOSPHATE HOMEOSTASIS PROTEIN"/>
    <property type="match status" value="1"/>
</dbReference>
<keyword evidence="5" id="KW-0175">Coiled coil</keyword>
<name>A0A1E4RAY3_9BACI</name>
<dbReference type="CDD" id="cd00635">
    <property type="entry name" value="PLPDE_III_YBL036c_like"/>
    <property type="match status" value="1"/>
</dbReference>
<dbReference type="AlphaFoldDB" id="A0A1E4RAY3"/>
<dbReference type="Proteomes" id="UP000094784">
    <property type="component" value="Unassembled WGS sequence"/>
</dbReference>
<dbReference type="FunFam" id="3.20.20.10:FF:000011">
    <property type="entry name" value="Pyridoxal phosphate homeostasis protein"/>
    <property type="match status" value="1"/>
</dbReference>
<organism evidence="7 8">
    <name type="scientific">Lysinibacillus fusiformis</name>
    <dbReference type="NCBI Taxonomy" id="28031"/>
    <lineage>
        <taxon>Bacteria</taxon>
        <taxon>Bacillati</taxon>
        <taxon>Bacillota</taxon>
        <taxon>Bacilli</taxon>
        <taxon>Bacillales</taxon>
        <taxon>Bacillaceae</taxon>
        <taxon>Lysinibacillus</taxon>
    </lineage>
</organism>
<dbReference type="GO" id="GO:0030170">
    <property type="term" value="F:pyridoxal phosphate binding"/>
    <property type="evidence" value="ECO:0007669"/>
    <property type="project" value="UniProtKB-UniRule"/>
</dbReference>
<evidence type="ECO:0000259" key="6">
    <source>
        <dbReference type="Pfam" id="PF01168"/>
    </source>
</evidence>
<dbReference type="HAMAP" id="MF_02087">
    <property type="entry name" value="PLP_homeostasis"/>
    <property type="match status" value="1"/>
</dbReference>